<evidence type="ECO:0000256" key="4">
    <source>
        <dbReference type="SAM" id="Phobius"/>
    </source>
</evidence>
<feature type="region of interest" description="Disordered" evidence="3">
    <location>
        <begin position="725"/>
        <end position="761"/>
    </location>
</feature>
<evidence type="ECO:0000256" key="3">
    <source>
        <dbReference type="SAM" id="MobiDB-lite"/>
    </source>
</evidence>
<dbReference type="EMBL" id="WIUZ02000021">
    <property type="protein sequence ID" value="KAF9779020.1"/>
    <property type="molecule type" value="Genomic_DNA"/>
</dbReference>
<feature type="chain" id="PRO_5040163670" description="Galactose oxidase" evidence="5">
    <location>
        <begin position="25"/>
        <end position="1000"/>
    </location>
</feature>
<name>A0A9P6H436_9AGAM</name>
<feature type="region of interest" description="Disordered" evidence="3">
    <location>
        <begin position="554"/>
        <end position="602"/>
    </location>
</feature>
<dbReference type="PANTHER" id="PTHR46093">
    <property type="entry name" value="ACYL-COA-BINDING DOMAIN-CONTAINING PROTEIN 5"/>
    <property type="match status" value="1"/>
</dbReference>
<keyword evidence="4" id="KW-0472">Membrane</keyword>
<dbReference type="OrthoDB" id="432528at2759"/>
<reference evidence="6" key="1">
    <citation type="journal article" date="2020" name="Nat. Commun.">
        <title>Large-scale genome sequencing of mycorrhizal fungi provides insights into the early evolution of symbiotic traits.</title>
        <authorList>
            <person name="Miyauchi S."/>
            <person name="Kiss E."/>
            <person name="Kuo A."/>
            <person name="Drula E."/>
            <person name="Kohler A."/>
            <person name="Sanchez-Garcia M."/>
            <person name="Morin E."/>
            <person name="Andreopoulos B."/>
            <person name="Barry K.W."/>
            <person name="Bonito G."/>
            <person name="Buee M."/>
            <person name="Carver A."/>
            <person name="Chen C."/>
            <person name="Cichocki N."/>
            <person name="Clum A."/>
            <person name="Culley D."/>
            <person name="Crous P.W."/>
            <person name="Fauchery L."/>
            <person name="Girlanda M."/>
            <person name="Hayes R.D."/>
            <person name="Keri Z."/>
            <person name="LaButti K."/>
            <person name="Lipzen A."/>
            <person name="Lombard V."/>
            <person name="Magnuson J."/>
            <person name="Maillard F."/>
            <person name="Murat C."/>
            <person name="Nolan M."/>
            <person name="Ohm R.A."/>
            <person name="Pangilinan J."/>
            <person name="Pereira M.F."/>
            <person name="Perotto S."/>
            <person name="Peter M."/>
            <person name="Pfister S."/>
            <person name="Riley R."/>
            <person name="Sitrit Y."/>
            <person name="Stielow J.B."/>
            <person name="Szollosi G."/>
            <person name="Zifcakova L."/>
            <person name="Stursova M."/>
            <person name="Spatafora J.W."/>
            <person name="Tedersoo L."/>
            <person name="Vaario L.M."/>
            <person name="Yamada A."/>
            <person name="Yan M."/>
            <person name="Wang P."/>
            <person name="Xu J."/>
            <person name="Bruns T."/>
            <person name="Baldrian P."/>
            <person name="Vilgalys R."/>
            <person name="Dunand C."/>
            <person name="Henrissat B."/>
            <person name="Grigoriev I.V."/>
            <person name="Hibbett D."/>
            <person name="Nagy L.G."/>
            <person name="Martin F.M."/>
        </authorList>
    </citation>
    <scope>NUCLEOTIDE SEQUENCE</scope>
    <source>
        <strain evidence="6">UH-Tt-Lm1</strain>
    </source>
</reference>
<feature type="region of interest" description="Disordered" evidence="3">
    <location>
        <begin position="691"/>
        <end position="712"/>
    </location>
</feature>
<keyword evidence="4" id="KW-1133">Transmembrane helix</keyword>
<keyword evidence="1" id="KW-0880">Kelch repeat</keyword>
<feature type="region of interest" description="Disordered" evidence="3">
    <location>
        <begin position="827"/>
        <end position="860"/>
    </location>
</feature>
<evidence type="ECO:0000313" key="6">
    <source>
        <dbReference type="EMBL" id="KAF9779020.1"/>
    </source>
</evidence>
<keyword evidence="7" id="KW-1185">Reference proteome</keyword>
<evidence type="ECO:0000256" key="5">
    <source>
        <dbReference type="SAM" id="SignalP"/>
    </source>
</evidence>
<evidence type="ECO:0008006" key="8">
    <source>
        <dbReference type="Google" id="ProtNLM"/>
    </source>
</evidence>
<feature type="compositionally biased region" description="Basic and acidic residues" evidence="3">
    <location>
        <begin position="846"/>
        <end position="856"/>
    </location>
</feature>
<feature type="region of interest" description="Disordered" evidence="3">
    <location>
        <begin position="781"/>
        <end position="803"/>
    </location>
</feature>
<organism evidence="6 7">
    <name type="scientific">Thelephora terrestris</name>
    <dbReference type="NCBI Taxonomy" id="56493"/>
    <lineage>
        <taxon>Eukaryota</taxon>
        <taxon>Fungi</taxon>
        <taxon>Dikarya</taxon>
        <taxon>Basidiomycota</taxon>
        <taxon>Agaricomycotina</taxon>
        <taxon>Agaricomycetes</taxon>
        <taxon>Thelephorales</taxon>
        <taxon>Thelephoraceae</taxon>
        <taxon>Thelephora</taxon>
    </lineage>
</organism>
<feature type="region of interest" description="Disordered" evidence="3">
    <location>
        <begin position="383"/>
        <end position="411"/>
    </location>
</feature>
<gene>
    <name evidence="6" type="ORF">BJ322DRAFT_1113881</name>
</gene>
<proteinExistence type="predicted"/>
<evidence type="ECO:0000256" key="2">
    <source>
        <dbReference type="ARBA" id="ARBA00022737"/>
    </source>
</evidence>
<sequence length="1000" mass="108198">MFPSISTSILLLLSLSSHFCDTSAQTPSTPRWGQAHAIIEETLWVFGGKTDPYNQFSYTSAPNTNDLFKLDLRQSFDLSNPPWVIEGGCGNSTGCQGPLVAFHSLSAYDPSHMLLFGGQPDPNSNIVLPDIPDSAWTLNVQDSTSPSWVDEPQGWASEPSRRIYHSASSSGGKVFIIGGQKADGSQTAISQHESFDYSVPSFTALPTLNAPPDIYGHTSLVLWNGTLLVFGGYSQSQDTLLSFSTIWTLDTWADTLTWSFARIDNTTLPLARRNFAAVVLSDGRILIHGGSDAVLQTTYSDGWILDTTKDPMVWSQVGPLSTLGPRRDHMAVAIGPVVIFGFGYGSSGPASAPITVYDPSTGTWPSTYTPPSPSFTPINTFVSTPTSQPTSRTNPHSSTTNPLVPTTSGSGIASTSNSSHIAAIVIGVILGSLALVAVSIVVVVVRRRRRLSNGRFHMLGPSEDDENPHVATTIPVAQSTTDRHRFPMFFFGITDRRNSPQRRDMLADEDTRHFNDYSHIRDATHTSSFMEKPASLVRDSWASLRSVGALLGVNTTGSRRAPSSASSSQNSRNSSIREKDPFSDRAAFVPTHEGMASRPKGGSIGSEWSLLASQAHRDLDPFEDYEIDHYRDGDADAHSLRSAEVELDHTLDDNPPQSLLSQHHPGRNIHTLSNVTVGALPTVMEVPSYRGSGPFSESDPYLRSPYSTGGRSRGELLVDAAGITSTSLSNGSGHDQPSQPGSPTPTKASFMDANPTHYQPVKRSDSWWSRFTKNAFLDRRASDASSRGTGGGLNYRTRSGSFSGKTSMGSLVADFRDPNPAPKLVAIEENSPELLRDPSRQASGDSKNKGDEDARGTKLRRAVTTAHERIYSSTGHGKSISSLQTTNTEALEKIDGMDIVQRDVTESSMNSWGAVEGAVSTEFGARRRDNDGSANARISVPDRPLLATRRTTSSGVVASRVKTFENMEPKREPVKYGLAPRQPLFVANPDSRKTRSSDSV</sequence>
<reference evidence="6" key="2">
    <citation type="submission" date="2020-11" db="EMBL/GenBank/DDBJ databases">
        <authorList>
            <consortium name="DOE Joint Genome Institute"/>
            <person name="Kuo A."/>
            <person name="Miyauchi S."/>
            <person name="Kiss E."/>
            <person name="Drula E."/>
            <person name="Kohler A."/>
            <person name="Sanchez-Garcia M."/>
            <person name="Andreopoulos B."/>
            <person name="Barry K.W."/>
            <person name="Bonito G."/>
            <person name="Buee M."/>
            <person name="Carver A."/>
            <person name="Chen C."/>
            <person name="Cichocki N."/>
            <person name="Clum A."/>
            <person name="Culley D."/>
            <person name="Crous P.W."/>
            <person name="Fauchery L."/>
            <person name="Girlanda M."/>
            <person name="Hayes R."/>
            <person name="Keri Z."/>
            <person name="Labutti K."/>
            <person name="Lipzen A."/>
            <person name="Lombard V."/>
            <person name="Magnuson J."/>
            <person name="Maillard F."/>
            <person name="Morin E."/>
            <person name="Murat C."/>
            <person name="Nolan M."/>
            <person name="Ohm R."/>
            <person name="Pangilinan J."/>
            <person name="Pereira M."/>
            <person name="Perotto S."/>
            <person name="Peter M."/>
            <person name="Riley R."/>
            <person name="Sitrit Y."/>
            <person name="Stielow B."/>
            <person name="Szollosi G."/>
            <person name="Zifcakova L."/>
            <person name="Stursova M."/>
            <person name="Spatafora J.W."/>
            <person name="Tedersoo L."/>
            <person name="Vaario L.-M."/>
            <person name="Yamada A."/>
            <person name="Yan M."/>
            <person name="Wang P."/>
            <person name="Xu J."/>
            <person name="Bruns T."/>
            <person name="Baldrian P."/>
            <person name="Vilgalys R."/>
            <person name="Henrissat B."/>
            <person name="Grigoriev I.V."/>
            <person name="Hibbett D."/>
            <person name="Nagy L.G."/>
            <person name="Martin F.M."/>
        </authorList>
    </citation>
    <scope>NUCLEOTIDE SEQUENCE</scope>
    <source>
        <strain evidence="6">UH-Tt-Lm1</strain>
    </source>
</reference>
<feature type="compositionally biased region" description="Basic and acidic residues" evidence="3">
    <location>
        <begin position="990"/>
        <end position="1000"/>
    </location>
</feature>
<dbReference type="SUPFAM" id="SSF117281">
    <property type="entry name" value="Kelch motif"/>
    <property type="match status" value="1"/>
</dbReference>
<keyword evidence="5" id="KW-0732">Signal</keyword>
<feature type="region of interest" description="Disordered" evidence="3">
    <location>
        <begin position="968"/>
        <end position="1000"/>
    </location>
</feature>
<dbReference type="AlphaFoldDB" id="A0A9P6H436"/>
<evidence type="ECO:0000256" key="1">
    <source>
        <dbReference type="ARBA" id="ARBA00022441"/>
    </source>
</evidence>
<keyword evidence="4" id="KW-0812">Transmembrane</keyword>
<keyword evidence="2" id="KW-0677">Repeat</keyword>
<comment type="caution">
    <text evidence="6">The sequence shown here is derived from an EMBL/GenBank/DDBJ whole genome shotgun (WGS) entry which is preliminary data.</text>
</comment>
<dbReference type="Pfam" id="PF24681">
    <property type="entry name" value="Kelch_KLHDC2_KLHL20_DRC7"/>
    <property type="match status" value="1"/>
</dbReference>
<feature type="compositionally biased region" description="Low complexity" evidence="3">
    <location>
        <begin position="558"/>
        <end position="574"/>
    </location>
</feature>
<dbReference type="PANTHER" id="PTHR46093:SF3">
    <property type="entry name" value="ACYL-COA-BINDING DOMAIN-CONTAINING PROTEIN 4"/>
    <property type="match status" value="1"/>
</dbReference>
<evidence type="ECO:0000313" key="7">
    <source>
        <dbReference type="Proteomes" id="UP000736335"/>
    </source>
</evidence>
<feature type="compositionally biased region" description="Polar residues" evidence="3">
    <location>
        <begin position="725"/>
        <end position="747"/>
    </location>
</feature>
<feature type="compositionally biased region" description="Polar residues" evidence="3">
    <location>
        <begin position="383"/>
        <end position="405"/>
    </location>
</feature>
<dbReference type="Proteomes" id="UP000736335">
    <property type="component" value="Unassembled WGS sequence"/>
</dbReference>
<dbReference type="InterPro" id="IPR015915">
    <property type="entry name" value="Kelch-typ_b-propeller"/>
</dbReference>
<feature type="transmembrane region" description="Helical" evidence="4">
    <location>
        <begin position="421"/>
        <end position="445"/>
    </location>
</feature>
<accession>A0A9P6H436</accession>
<feature type="signal peptide" evidence="5">
    <location>
        <begin position="1"/>
        <end position="24"/>
    </location>
</feature>
<protein>
    <recommendedName>
        <fullName evidence="8">Galactose oxidase</fullName>
    </recommendedName>
</protein>
<dbReference type="Gene3D" id="2.120.10.80">
    <property type="entry name" value="Kelch-type beta propeller"/>
    <property type="match status" value="2"/>
</dbReference>